<gene>
    <name evidence="1" type="ORF">rsdtw13_23740</name>
</gene>
<dbReference type="Proteomes" id="UP001058074">
    <property type="component" value="Unassembled WGS sequence"/>
</dbReference>
<comment type="caution">
    <text evidence="1">The sequence shown here is derived from an EMBL/GenBank/DDBJ whole genome shotgun (WGS) entry which is preliminary data.</text>
</comment>
<keyword evidence="2" id="KW-1185">Reference proteome</keyword>
<dbReference type="EMBL" id="BROD01000001">
    <property type="protein sequence ID" value="GKX67116.1"/>
    <property type="molecule type" value="Genomic_DNA"/>
</dbReference>
<sequence>MSPLSVWKYLKTHKKKAISSSIVIGLCIFIVLFMQLIVRNMVDGFSLSTGRLNYFSEAISKDDKILDKVVNDLNKADSIEKIIPSIIMTSSTKNTIGMDSGFVVYKMEEKDINFTMNKLGLSLQEGKIDTSKENSIILSDMVVRNKKLKVGDKISKDTDPYFKISGEYVLTGVIKGDINLGFVPMQSNKHNLTSAKNYLFFWKDGFRKELDSELLQNRSKNFDVTNYDIDWSDSQNFNSSFTFMCNLLIIIIVLVQAVIIGFTNYSEYFQRKEEFGIEKALGFKVKNILARVFNEIFVINILAFVVGIALIVLFIGIESFRVTARGVPGYRLIVSDVLKVAIFPVVTTISSVFPVAKLIRNADTINIIEGGH</sequence>
<reference evidence="1" key="1">
    <citation type="journal article" date="2025" name="Int. J. Syst. Evol. Microbiol.">
        <title>Inconstantimicrobium mannanitabidum sp. nov., a novel member of the family Clostridiaceae isolated from anoxic soil under the treatment of reductive soil disinfestation.</title>
        <authorList>
            <person name="Ueki A."/>
            <person name="Tonouchi A."/>
            <person name="Honma S."/>
            <person name="Kaku N."/>
            <person name="Ueki K."/>
        </authorList>
    </citation>
    <scope>NUCLEOTIDE SEQUENCE</scope>
    <source>
        <strain evidence="1">TW13</strain>
    </source>
</reference>
<organism evidence="1 2">
    <name type="scientific">Inconstantimicrobium mannanitabidum</name>
    <dbReference type="NCBI Taxonomy" id="1604901"/>
    <lineage>
        <taxon>Bacteria</taxon>
        <taxon>Bacillati</taxon>
        <taxon>Bacillota</taxon>
        <taxon>Clostridia</taxon>
        <taxon>Eubacteriales</taxon>
        <taxon>Clostridiaceae</taxon>
        <taxon>Inconstantimicrobium</taxon>
    </lineage>
</organism>
<evidence type="ECO:0000313" key="2">
    <source>
        <dbReference type="Proteomes" id="UP001058074"/>
    </source>
</evidence>
<protein>
    <submittedName>
        <fullName evidence="1">Uncharacterized protein</fullName>
    </submittedName>
</protein>
<accession>A0ACB5RDE1</accession>
<proteinExistence type="predicted"/>
<name>A0ACB5RDE1_9CLOT</name>
<evidence type="ECO:0000313" key="1">
    <source>
        <dbReference type="EMBL" id="GKX67116.1"/>
    </source>
</evidence>